<dbReference type="AlphaFoldDB" id="A0A918TN06"/>
<gene>
    <name evidence="1" type="ORF">GCM10007315_17840</name>
</gene>
<proteinExistence type="predicted"/>
<protein>
    <submittedName>
        <fullName evidence="1">Uncharacterized protein</fullName>
    </submittedName>
</protein>
<keyword evidence="2" id="KW-1185">Reference proteome</keyword>
<comment type="caution">
    <text evidence="1">The sequence shown here is derived from an EMBL/GenBank/DDBJ whole genome shotgun (WGS) entry which is preliminary data.</text>
</comment>
<name>A0A918TN06_9RHOB</name>
<organism evidence="1 2">
    <name type="scientific">Neogemmobacter tilapiae</name>
    <dbReference type="NCBI Taxonomy" id="875041"/>
    <lineage>
        <taxon>Bacteria</taxon>
        <taxon>Pseudomonadati</taxon>
        <taxon>Pseudomonadota</taxon>
        <taxon>Alphaproteobacteria</taxon>
        <taxon>Rhodobacterales</taxon>
        <taxon>Paracoccaceae</taxon>
        <taxon>Neogemmobacter</taxon>
    </lineage>
</organism>
<evidence type="ECO:0000313" key="2">
    <source>
        <dbReference type="Proteomes" id="UP000638981"/>
    </source>
</evidence>
<reference evidence="1" key="2">
    <citation type="submission" date="2020-09" db="EMBL/GenBank/DDBJ databases">
        <authorList>
            <person name="Sun Q."/>
            <person name="Kim S."/>
        </authorList>
    </citation>
    <scope>NUCLEOTIDE SEQUENCE</scope>
    <source>
        <strain evidence="1">KCTC 23310</strain>
    </source>
</reference>
<reference evidence="1" key="1">
    <citation type="journal article" date="2014" name="Int. J. Syst. Evol. Microbiol.">
        <title>Complete genome sequence of Corynebacterium casei LMG S-19264T (=DSM 44701T), isolated from a smear-ripened cheese.</title>
        <authorList>
            <consortium name="US DOE Joint Genome Institute (JGI-PGF)"/>
            <person name="Walter F."/>
            <person name="Albersmeier A."/>
            <person name="Kalinowski J."/>
            <person name="Ruckert C."/>
        </authorList>
    </citation>
    <scope>NUCLEOTIDE SEQUENCE</scope>
    <source>
        <strain evidence="1">KCTC 23310</strain>
    </source>
</reference>
<sequence length="158" mass="17600">MRIYQKKPVNSPLDYVAYTGTHIARRDFLSLLGEDNVARDLMLGTVYGPSGAPIEGWVTVRGRHRVIVRGSLKKGFEHYVGTRTCEACGNRLYSAYPPNYLYPAPNPDAVILQSQLGGLVVRPELIAHLDLKRKKGFAIEKLKVLTKPKDGHEELVAT</sequence>
<dbReference type="RefSeq" id="WP_189411314.1">
    <property type="nucleotide sequence ID" value="NZ_BMYJ01000005.1"/>
</dbReference>
<accession>A0A918TN06</accession>
<evidence type="ECO:0000313" key="1">
    <source>
        <dbReference type="EMBL" id="GHC55360.1"/>
    </source>
</evidence>
<dbReference type="EMBL" id="BMYJ01000005">
    <property type="protein sequence ID" value="GHC55360.1"/>
    <property type="molecule type" value="Genomic_DNA"/>
</dbReference>
<dbReference type="Proteomes" id="UP000638981">
    <property type="component" value="Unassembled WGS sequence"/>
</dbReference>